<dbReference type="SUPFAM" id="SSF51004">
    <property type="entry name" value="C-terminal (heme d1) domain of cytochrome cd1-nitrite reductase"/>
    <property type="match status" value="1"/>
</dbReference>
<organism evidence="2 3">
    <name type="scientific">Saccharibacillus sacchari DSM 19268</name>
    <dbReference type="NCBI Taxonomy" id="915437"/>
    <lineage>
        <taxon>Bacteria</taxon>
        <taxon>Bacillati</taxon>
        <taxon>Bacillota</taxon>
        <taxon>Bacilli</taxon>
        <taxon>Bacillales</taxon>
        <taxon>Paenibacillaceae</taxon>
        <taxon>Saccharibacillus</taxon>
    </lineage>
</organism>
<comment type="caution">
    <text evidence="2">The sequence shown here is derived from an EMBL/GenBank/DDBJ whole genome shotgun (WGS) entry which is preliminary data.</text>
</comment>
<dbReference type="InterPro" id="IPR011048">
    <property type="entry name" value="Haem_d1_sf"/>
</dbReference>
<dbReference type="GO" id="GO:0017057">
    <property type="term" value="F:6-phosphogluconolactonase activity"/>
    <property type="evidence" value="ECO:0007669"/>
    <property type="project" value="TreeGrafter"/>
</dbReference>
<dbReference type="EMBL" id="JFBU01000001">
    <property type="protein sequence ID" value="EXG83242.1"/>
    <property type="molecule type" value="Genomic_DNA"/>
</dbReference>
<dbReference type="PATRIC" id="fig|915437.3.peg.216"/>
<dbReference type="HOGENOM" id="CLU_038716_3_0_9"/>
<reference evidence="2 3" key="1">
    <citation type="submission" date="2013-07" db="EMBL/GenBank/DDBJ databases">
        <authorList>
            <consortium name="DOE Joint Genome Institute"/>
            <person name="Anderson I."/>
            <person name="Huntemann M."/>
            <person name="Han J."/>
            <person name="Chen A."/>
            <person name="Kyrpides N."/>
            <person name="Mavromatis K."/>
            <person name="Markowitz V."/>
            <person name="Palaniappan K."/>
            <person name="Ivanova N."/>
            <person name="Schaumberg A."/>
            <person name="Pati A."/>
            <person name="Liolios K."/>
            <person name="Nordberg H.P."/>
            <person name="Cantor M.N."/>
            <person name="Hua S.X."/>
            <person name="Woyke T."/>
        </authorList>
    </citation>
    <scope>NUCLEOTIDE SEQUENCE [LARGE SCALE GENOMIC DNA]</scope>
    <source>
        <strain evidence="2 3">DSM 19268</strain>
    </source>
</reference>
<sequence length="352" mass="38334">MTQVQKMLVFVGSYAEANTSGVYTYEFDEKEGKLSLLDQTSDLKNPTFLNVDVENRHIYAIGETETESGKAGEVMMIQFSEEGTLTRFNRTITTPNTTCHVQRDSENRFLIVSSYHGGMAGLVSLKADGHVGELLDVAEHQSVDGATPRVHSVFFSPDEKFLLVQDLGLDLIRTYSLDREAGKLIPQGDTHAAKGAGPRHLAFHASGKFAFVINELNSTIASYRYDAATGSLSEIEVVPTLPSDYTGENGCSEITVSADGRFVYGGNRGHDSIVVYAFDETSEKLTLVEHVSTEGGHPRHFALTPSGDHALVANRDANNIVVFKVDKATGRLTSTGNSVSVSKPVCVRPYYI</sequence>
<protein>
    <submittedName>
        <fullName evidence="2">3-carboxymuconate cyclase</fullName>
    </submittedName>
</protein>
<evidence type="ECO:0000313" key="2">
    <source>
        <dbReference type="EMBL" id="EXG83242.1"/>
    </source>
</evidence>
<evidence type="ECO:0000313" key="3">
    <source>
        <dbReference type="Proteomes" id="UP000053380"/>
    </source>
</evidence>
<dbReference type="InterPro" id="IPR019405">
    <property type="entry name" value="Lactonase_7-beta_prop"/>
</dbReference>
<dbReference type="AlphaFoldDB" id="A0A011A160"/>
<dbReference type="InterPro" id="IPR050282">
    <property type="entry name" value="Cycloisomerase_2"/>
</dbReference>
<name>A0A011A160_9BACL</name>
<comment type="similarity">
    <text evidence="1">Belongs to the cycloisomerase 2 family.</text>
</comment>
<gene>
    <name evidence="2" type="ORF">SacsacDRAFT_0207</name>
</gene>
<dbReference type="Gene3D" id="2.130.10.10">
    <property type="entry name" value="YVTN repeat-like/Quinoprotein amine dehydrogenase"/>
    <property type="match status" value="1"/>
</dbReference>
<keyword evidence="3" id="KW-1185">Reference proteome</keyword>
<dbReference type="RefSeq" id="WP_037282577.1">
    <property type="nucleotide sequence ID" value="NZ_KK073875.1"/>
</dbReference>
<accession>A0A011A160</accession>
<dbReference type="PANTHER" id="PTHR30344:SF1">
    <property type="entry name" value="6-PHOSPHOGLUCONOLACTONASE"/>
    <property type="match status" value="1"/>
</dbReference>
<dbReference type="Pfam" id="PF10282">
    <property type="entry name" value="Lactonase"/>
    <property type="match status" value="1"/>
</dbReference>
<dbReference type="InterPro" id="IPR015943">
    <property type="entry name" value="WD40/YVTN_repeat-like_dom_sf"/>
</dbReference>
<dbReference type="PANTHER" id="PTHR30344">
    <property type="entry name" value="6-PHOSPHOGLUCONOLACTONASE-RELATED"/>
    <property type="match status" value="1"/>
</dbReference>
<dbReference type="OrthoDB" id="9790815at2"/>
<evidence type="ECO:0000256" key="1">
    <source>
        <dbReference type="ARBA" id="ARBA00005564"/>
    </source>
</evidence>
<proteinExistence type="inferred from homology"/>
<dbReference type="Proteomes" id="UP000053380">
    <property type="component" value="Unassembled WGS sequence"/>
</dbReference>